<feature type="transmembrane region" description="Helical" evidence="1">
    <location>
        <begin position="219"/>
        <end position="236"/>
    </location>
</feature>
<evidence type="ECO:0000313" key="3">
    <source>
        <dbReference type="Proteomes" id="UP001501480"/>
    </source>
</evidence>
<keyword evidence="1" id="KW-0812">Transmembrane</keyword>
<evidence type="ECO:0008006" key="4">
    <source>
        <dbReference type="Google" id="ProtNLM"/>
    </source>
</evidence>
<name>A0ABN2VRE6_9ACTN</name>
<reference evidence="2 3" key="1">
    <citation type="journal article" date="2019" name="Int. J. Syst. Evol. Microbiol.">
        <title>The Global Catalogue of Microorganisms (GCM) 10K type strain sequencing project: providing services to taxonomists for standard genome sequencing and annotation.</title>
        <authorList>
            <consortium name="The Broad Institute Genomics Platform"/>
            <consortium name="The Broad Institute Genome Sequencing Center for Infectious Disease"/>
            <person name="Wu L."/>
            <person name="Ma J."/>
        </authorList>
    </citation>
    <scope>NUCLEOTIDE SEQUENCE [LARGE SCALE GENOMIC DNA]</scope>
    <source>
        <strain evidence="2 3">JCM 15749</strain>
    </source>
</reference>
<feature type="transmembrane region" description="Helical" evidence="1">
    <location>
        <begin position="248"/>
        <end position="269"/>
    </location>
</feature>
<keyword evidence="1" id="KW-1133">Transmembrane helix</keyword>
<feature type="transmembrane region" description="Helical" evidence="1">
    <location>
        <begin position="83"/>
        <end position="107"/>
    </location>
</feature>
<feature type="transmembrane region" description="Helical" evidence="1">
    <location>
        <begin position="391"/>
        <end position="412"/>
    </location>
</feature>
<feature type="transmembrane region" description="Helical" evidence="1">
    <location>
        <begin position="137"/>
        <end position="158"/>
    </location>
</feature>
<organism evidence="2 3">
    <name type="scientific">Aeromicrobium halocynthiae</name>
    <dbReference type="NCBI Taxonomy" id="560557"/>
    <lineage>
        <taxon>Bacteria</taxon>
        <taxon>Bacillati</taxon>
        <taxon>Actinomycetota</taxon>
        <taxon>Actinomycetes</taxon>
        <taxon>Propionibacteriales</taxon>
        <taxon>Nocardioidaceae</taxon>
        <taxon>Aeromicrobium</taxon>
    </lineage>
</organism>
<evidence type="ECO:0000313" key="2">
    <source>
        <dbReference type="EMBL" id="GAA2070314.1"/>
    </source>
</evidence>
<comment type="caution">
    <text evidence="2">The sequence shown here is derived from an EMBL/GenBank/DDBJ whole genome shotgun (WGS) entry which is preliminary data.</text>
</comment>
<feature type="transmembrane region" description="Helical" evidence="1">
    <location>
        <begin position="114"/>
        <end position="131"/>
    </location>
</feature>
<gene>
    <name evidence="2" type="ORF">GCM10009821_04150</name>
</gene>
<accession>A0ABN2VRE6</accession>
<feature type="transmembrane region" description="Helical" evidence="1">
    <location>
        <begin position="289"/>
        <end position="308"/>
    </location>
</feature>
<dbReference type="Proteomes" id="UP001501480">
    <property type="component" value="Unassembled WGS sequence"/>
</dbReference>
<keyword evidence="3" id="KW-1185">Reference proteome</keyword>
<dbReference type="EMBL" id="BAAAPY010000001">
    <property type="protein sequence ID" value="GAA2070314.1"/>
    <property type="molecule type" value="Genomic_DNA"/>
</dbReference>
<evidence type="ECO:0000256" key="1">
    <source>
        <dbReference type="SAM" id="Phobius"/>
    </source>
</evidence>
<feature type="transmembrane region" description="Helical" evidence="1">
    <location>
        <begin position="350"/>
        <end position="370"/>
    </location>
</feature>
<feature type="transmembrane region" description="Helical" evidence="1">
    <location>
        <begin position="170"/>
        <end position="199"/>
    </location>
</feature>
<sequence length="599" mass="63745">MAAPVDRSAVDEIRLVALLVGLGGLAWRTWAAAGGWFYSDDFLLTQTAREQGFTLEMLLTPNDSQLMPLGMALAWLVTTADPFGWWAAALSLVVMQAGVLLSGWWMLRTVFGERWLLVPPLVLLAFCPMAIDTSLWWAAALNGLPAQTAFFVLVTAMVQWSRSRRWRWALLALGAFGLAVASGPRGALVALPVGLLVVFLLTPPGSAWSLPLRVLRHHWPVVALPALLGVGYLVLYRRTTPAPLDADAETEVLTVLWTMLTGTIGPSLLGGPWTWDVIADPISTPGAPTAVGAAATLGLAVAVGWWVVRGGRRRRVAAAILVVQLAATLVAIAFGRALQLGTGAALNTRYYPDVLVVLVLVLALVTMEPSAPRRAAEPRAAVLLRTVRGRLVAAGAVAFTVSCVISIVSYTLPWHAGFPARSFVTTAGSSLTSTPGPIADLEVPPLVQLPIHFPRNLPSQLLAPYGDAVDARLSGNDLRVLDDQGSSRPAGIRLGSRATDGPDEDCGWLVADEPITIEIDRDPLPVFPWTAINYAAGGRGAAVVTFDDREPFPIDVLQGPHTWFVNGDGAYSYLTIEMITPGLTMCVDAVSAGEPAAVP</sequence>
<proteinExistence type="predicted"/>
<keyword evidence="1" id="KW-0472">Membrane</keyword>
<feature type="transmembrane region" description="Helical" evidence="1">
    <location>
        <begin position="315"/>
        <end position="338"/>
    </location>
</feature>
<protein>
    <recommendedName>
        <fullName evidence="4">Glycosyltransferase RgtA/B/C/D-like domain-containing protein</fullName>
    </recommendedName>
</protein>